<comment type="caution">
    <text evidence="9">The sequence shown here is derived from an EMBL/GenBank/DDBJ whole genome shotgun (WGS) entry which is preliminary data.</text>
</comment>
<evidence type="ECO:0000256" key="3">
    <source>
        <dbReference type="ARBA" id="ARBA00022692"/>
    </source>
</evidence>
<dbReference type="Proteomes" id="UP000218113">
    <property type="component" value="Unassembled WGS sequence"/>
</dbReference>
<dbReference type="InterPro" id="IPR036412">
    <property type="entry name" value="HAD-like_sf"/>
</dbReference>
<keyword evidence="3 7" id="KW-0812">Transmembrane</keyword>
<evidence type="ECO:0000313" key="9">
    <source>
        <dbReference type="EMBL" id="PCI30764.1"/>
    </source>
</evidence>
<dbReference type="PANTHER" id="PTHR48085">
    <property type="entry name" value="CADMIUM/ZINC-TRANSPORTING ATPASE HMA2-RELATED"/>
    <property type="match status" value="1"/>
</dbReference>
<dbReference type="GO" id="GO:0019829">
    <property type="term" value="F:ATPase-coupled monoatomic cation transmembrane transporter activity"/>
    <property type="evidence" value="ECO:0007669"/>
    <property type="project" value="InterPro"/>
</dbReference>
<keyword evidence="6 7" id="KW-0472">Membrane</keyword>
<dbReference type="SUPFAM" id="SSF56784">
    <property type="entry name" value="HAD-like"/>
    <property type="match status" value="1"/>
</dbReference>
<comment type="subcellular location">
    <subcellularLocation>
        <location evidence="7">Cell membrane</location>
    </subcellularLocation>
    <subcellularLocation>
        <location evidence="1">Membrane</location>
    </subcellularLocation>
</comment>
<dbReference type="GO" id="GO:0005886">
    <property type="term" value="C:plasma membrane"/>
    <property type="evidence" value="ECO:0007669"/>
    <property type="project" value="UniProtKB-SubCell"/>
</dbReference>
<evidence type="ECO:0000256" key="6">
    <source>
        <dbReference type="ARBA" id="ARBA00023136"/>
    </source>
</evidence>
<dbReference type="PROSITE" id="PS00154">
    <property type="entry name" value="ATPASE_E1_E2"/>
    <property type="match status" value="1"/>
</dbReference>
<dbReference type="NCBIfam" id="TIGR01494">
    <property type="entry name" value="ATPase_P-type"/>
    <property type="match status" value="1"/>
</dbReference>
<dbReference type="InterPro" id="IPR027256">
    <property type="entry name" value="P-typ_ATPase_IB"/>
</dbReference>
<keyword evidence="7" id="KW-0067">ATP-binding</keyword>
<keyword evidence="7" id="KW-0547">Nucleotide-binding</keyword>
<evidence type="ECO:0000256" key="2">
    <source>
        <dbReference type="ARBA" id="ARBA00006024"/>
    </source>
</evidence>
<keyword evidence="7" id="KW-0479">Metal-binding</keyword>
<evidence type="ECO:0000256" key="7">
    <source>
        <dbReference type="RuleBase" id="RU362081"/>
    </source>
</evidence>
<dbReference type="InterPro" id="IPR018303">
    <property type="entry name" value="ATPase_P-typ_P_site"/>
</dbReference>
<name>A0A2A4TBK8_9DELT</name>
<gene>
    <name evidence="9" type="ORF">COB67_01025</name>
</gene>
<keyword evidence="4" id="KW-1278">Translocase</keyword>
<reference evidence="10" key="1">
    <citation type="submission" date="2017-08" db="EMBL/GenBank/DDBJ databases">
        <title>A dynamic microbial community with high functional redundancy inhabits the cold, oxic subseafloor aquifer.</title>
        <authorList>
            <person name="Tully B.J."/>
            <person name="Wheat C.G."/>
            <person name="Glazer B.T."/>
            <person name="Huber J.A."/>
        </authorList>
    </citation>
    <scope>NUCLEOTIDE SEQUENCE [LARGE SCALE GENOMIC DNA]</scope>
</reference>
<feature type="transmembrane region" description="Helical" evidence="7">
    <location>
        <begin position="607"/>
        <end position="636"/>
    </location>
</feature>
<dbReference type="InterPro" id="IPR044492">
    <property type="entry name" value="P_typ_ATPase_HD_dom"/>
</dbReference>
<dbReference type="SFLD" id="SFLDG00002">
    <property type="entry name" value="C1.7:_P-type_atpase_like"/>
    <property type="match status" value="1"/>
</dbReference>
<keyword evidence="5 7" id="KW-1133">Transmembrane helix</keyword>
<dbReference type="InterPro" id="IPR001757">
    <property type="entry name" value="P_typ_ATPase"/>
</dbReference>
<dbReference type="InterPro" id="IPR023299">
    <property type="entry name" value="ATPase_P-typ_cyto_dom_N"/>
</dbReference>
<evidence type="ECO:0000259" key="8">
    <source>
        <dbReference type="Pfam" id="PF00122"/>
    </source>
</evidence>
<dbReference type="PANTHER" id="PTHR48085:SF5">
    <property type="entry name" value="CADMIUM_ZINC-TRANSPORTING ATPASE HMA4-RELATED"/>
    <property type="match status" value="1"/>
</dbReference>
<dbReference type="InterPro" id="IPR059000">
    <property type="entry name" value="ATPase_P-type_domA"/>
</dbReference>
<dbReference type="InterPro" id="IPR023214">
    <property type="entry name" value="HAD_sf"/>
</dbReference>
<feature type="domain" description="P-type ATPase A" evidence="8">
    <location>
        <begin position="158"/>
        <end position="256"/>
    </location>
</feature>
<dbReference type="SFLD" id="SFLDS00003">
    <property type="entry name" value="Haloacid_Dehalogenase"/>
    <property type="match status" value="1"/>
</dbReference>
<dbReference type="Gene3D" id="2.70.150.10">
    <property type="entry name" value="Calcium-transporting ATPase, cytoplasmic transduction domain A"/>
    <property type="match status" value="1"/>
</dbReference>
<sequence length="669" mass="72820">MLPLLVVAGGVLSLSGIKFFKTLKSRQEPEESKIPLEEPESLQSKDEDIKESEKEFEMLSVLLGTTVAGVVWYPALLLPSMAGYTYLAIPMWKRAFESLKKGKVDGEVLNSIAIPGIMLSGYYLIGAADYWLYALANKFIAKIKADTQKKLTTSFDEMPATAWWVKDGTEIQTPVQDLVVGDIIVVNSGEMIPVDGIVTEGLAAVNQHMLTGESQLAEKIEGAEVFAATTVLSGKIYIKVTAAGTDTVRGKISDALNSTLNFDSKTLLQAEKLNDHIAGPLLVVGALVWPIAGVSGSLAVIGTGIGENMRISGSLSTFNFLKKASEQGVLVKSGQALELLSQVDTVVFDKTGTLTDEQPYVSKIYHFHGYTEDVILSYAAAAEYKHQHPIARAVLQEAINRNVKVPEVDDAQYEQGYGIRVNVDGRTIHMGSQHFMTMENIAISEDIERIIADCHESGFSMVFLAVDSQLVGMIELHATIRKEAWDVIEGLKAQNISVYIISGDHEKPTKYLAEKLGIENYYSETLPKGKAKIITQLKEEGKIVCFIGDGLNDAIALKTAHVGISMQGASSLATDTAQVVLMNNNLTNLCDLFELSSSLERNYKRGLFLSIAPEVIIVGSVFLFNMGLVGAVMVYYASLGINMVNSILPLDSSKNTKSLNNNTKLLEEK</sequence>
<evidence type="ECO:0000256" key="4">
    <source>
        <dbReference type="ARBA" id="ARBA00022967"/>
    </source>
</evidence>
<feature type="transmembrane region" description="Helical" evidence="7">
    <location>
        <begin position="277"/>
        <end position="301"/>
    </location>
</feature>
<dbReference type="GO" id="GO:0046872">
    <property type="term" value="F:metal ion binding"/>
    <property type="evidence" value="ECO:0007669"/>
    <property type="project" value="UniProtKB-KW"/>
</dbReference>
<dbReference type="Gene3D" id="3.40.1110.10">
    <property type="entry name" value="Calcium-transporting ATPase, cytoplasmic domain N"/>
    <property type="match status" value="1"/>
</dbReference>
<dbReference type="InterPro" id="IPR008250">
    <property type="entry name" value="ATPase_P-typ_transduc_dom_A_sf"/>
</dbReference>
<dbReference type="SFLD" id="SFLDF00027">
    <property type="entry name" value="p-type_atpase"/>
    <property type="match status" value="1"/>
</dbReference>
<dbReference type="GO" id="GO:0005524">
    <property type="term" value="F:ATP binding"/>
    <property type="evidence" value="ECO:0007669"/>
    <property type="project" value="UniProtKB-UniRule"/>
</dbReference>
<dbReference type="Pfam" id="PF00702">
    <property type="entry name" value="Hydrolase"/>
    <property type="match status" value="1"/>
</dbReference>
<dbReference type="PROSITE" id="PS01229">
    <property type="entry name" value="COF_2"/>
    <property type="match status" value="1"/>
</dbReference>
<organism evidence="9 10">
    <name type="scientific">SAR324 cluster bacterium</name>
    <dbReference type="NCBI Taxonomy" id="2024889"/>
    <lineage>
        <taxon>Bacteria</taxon>
        <taxon>Deltaproteobacteria</taxon>
        <taxon>SAR324 cluster</taxon>
    </lineage>
</organism>
<evidence type="ECO:0000256" key="1">
    <source>
        <dbReference type="ARBA" id="ARBA00004370"/>
    </source>
</evidence>
<keyword evidence="7" id="KW-1003">Cell membrane</keyword>
<comment type="similarity">
    <text evidence="2 7">Belongs to the cation transport ATPase (P-type) (TC 3.A.3) family. Type IB subfamily.</text>
</comment>
<feature type="transmembrane region" description="Helical" evidence="7">
    <location>
        <begin position="108"/>
        <end position="125"/>
    </location>
</feature>
<dbReference type="PRINTS" id="PR00119">
    <property type="entry name" value="CATATPASE"/>
</dbReference>
<protein>
    <submittedName>
        <fullName evidence="9">Heavy metal translocating P-type ATPase</fullName>
    </submittedName>
</protein>
<proteinExistence type="inferred from homology"/>
<dbReference type="NCBIfam" id="TIGR01525">
    <property type="entry name" value="ATPase-IB_hvy"/>
    <property type="match status" value="1"/>
</dbReference>
<dbReference type="Gene3D" id="3.40.50.1000">
    <property type="entry name" value="HAD superfamily/HAD-like"/>
    <property type="match status" value="1"/>
</dbReference>
<dbReference type="EMBL" id="NVSR01000002">
    <property type="protein sequence ID" value="PCI30764.1"/>
    <property type="molecule type" value="Genomic_DNA"/>
</dbReference>
<dbReference type="Pfam" id="PF00122">
    <property type="entry name" value="E1-E2_ATPase"/>
    <property type="match status" value="1"/>
</dbReference>
<dbReference type="SUPFAM" id="SSF81653">
    <property type="entry name" value="Calcium ATPase, transduction domain A"/>
    <property type="match status" value="1"/>
</dbReference>
<dbReference type="AlphaFoldDB" id="A0A2A4TBK8"/>
<feature type="transmembrane region" description="Helical" evidence="7">
    <location>
        <begin position="61"/>
        <end position="87"/>
    </location>
</feature>
<evidence type="ECO:0000256" key="5">
    <source>
        <dbReference type="ARBA" id="ARBA00022989"/>
    </source>
</evidence>
<accession>A0A2A4TBK8</accession>
<dbReference type="InterPro" id="IPR051014">
    <property type="entry name" value="Cation_Transport_ATPase_IB"/>
</dbReference>
<dbReference type="GO" id="GO:0016887">
    <property type="term" value="F:ATP hydrolysis activity"/>
    <property type="evidence" value="ECO:0007669"/>
    <property type="project" value="InterPro"/>
</dbReference>
<evidence type="ECO:0000313" key="10">
    <source>
        <dbReference type="Proteomes" id="UP000218113"/>
    </source>
</evidence>